<dbReference type="Proteomes" id="UP000463857">
    <property type="component" value="Chromosome"/>
</dbReference>
<dbReference type="KEGG" id="eke:EK0264_02565"/>
<dbReference type="SUPFAM" id="SSF53901">
    <property type="entry name" value="Thiolase-like"/>
    <property type="match status" value="2"/>
</dbReference>
<accession>A0A7L4YK68</accession>
<sequence length="417" mass="42834">MPTHRQARTRDVNDVVITGLGATTPLGGDVESSWQALLAGKSGVRRLDDWPEDIPTQIAALYAEDPASHLEKARARRLDRSQQAAIVGAREAWENAGSPDVDPDRLAVVIGTGIGGAVTLLAQHDLRLERGARRVSPHMVPMLMPNGPAAAVGLEVGARGGVHTTVSACASGAEALALGLDLIRAGRVDVVVAGGAEACIHPTPFAGFGMARAMSTNNDDPEAASRPFDAARNGFVMGEGTAVMVLESAEHAAARGATPIVRLAGAGITSDSYDMVAPEPSGSGAARAIRLALRNGGVDAADVHHVNAHATSTPVGDIAEAAAIRAAIGDHALISATKASTGHMMGASGAVEALFTILALRDQVAPHILNLTDPDADPNVQALDLVRDEPRKAEMKAAINNSFGFGGHNAALLFTTA</sequence>
<dbReference type="NCBIfam" id="NF005589">
    <property type="entry name" value="PRK07314.1"/>
    <property type="match status" value="1"/>
</dbReference>
<dbReference type="InParanoid" id="A0A7L4YK68"/>
<evidence type="ECO:0000259" key="4">
    <source>
        <dbReference type="PROSITE" id="PS52004"/>
    </source>
</evidence>
<organism evidence="5 6">
    <name type="scientific">Epidermidibacterium keratini</name>
    <dbReference type="NCBI Taxonomy" id="1891644"/>
    <lineage>
        <taxon>Bacteria</taxon>
        <taxon>Bacillati</taxon>
        <taxon>Actinomycetota</taxon>
        <taxon>Actinomycetes</taxon>
        <taxon>Sporichthyales</taxon>
        <taxon>Sporichthyaceae</taxon>
        <taxon>Epidermidibacterium</taxon>
    </lineage>
</organism>
<dbReference type="GO" id="GO:0006633">
    <property type="term" value="P:fatty acid biosynthetic process"/>
    <property type="evidence" value="ECO:0007669"/>
    <property type="project" value="InterPro"/>
</dbReference>
<dbReference type="EMBL" id="CP047156">
    <property type="protein sequence ID" value="QHB99282.1"/>
    <property type="molecule type" value="Genomic_DNA"/>
</dbReference>
<name>A0A7L4YK68_9ACTN</name>
<dbReference type="EC" id="2.3.1.179" evidence="5"/>
<dbReference type="PROSITE" id="PS00606">
    <property type="entry name" value="KS3_1"/>
    <property type="match status" value="1"/>
</dbReference>
<dbReference type="PROSITE" id="PS52004">
    <property type="entry name" value="KS3_2"/>
    <property type="match status" value="1"/>
</dbReference>
<dbReference type="PANTHER" id="PTHR11712:SF336">
    <property type="entry name" value="3-OXOACYL-[ACYL-CARRIER-PROTEIN] SYNTHASE, MITOCHONDRIAL"/>
    <property type="match status" value="1"/>
</dbReference>
<dbReference type="Gene3D" id="3.40.47.10">
    <property type="match status" value="2"/>
</dbReference>
<dbReference type="InterPro" id="IPR000794">
    <property type="entry name" value="Beta-ketoacyl_synthase"/>
</dbReference>
<dbReference type="InterPro" id="IPR014030">
    <property type="entry name" value="Ketoacyl_synth_N"/>
</dbReference>
<dbReference type="FunCoup" id="A0A7L4YK68">
    <property type="interactions" value="359"/>
</dbReference>
<dbReference type="PANTHER" id="PTHR11712">
    <property type="entry name" value="POLYKETIDE SYNTHASE-RELATED"/>
    <property type="match status" value="1"/>
</dbReference>
<evidence type="ECO:0000313" key="5">
    <source>
        <dbReference type="EMBL" id="QHB99282.1"/>
    </source>
</evidence>
<protein>
    <submittedName>
        <fullName evidence="5">Beta-ketoacyl-ACP synthase II</fullName>
        <ecNumber evidence="5">2.3.1.179</ecNumber>
    </submittedName>
</protein>
<evidence type="ECO:0000256" key="2">
    <source>
        <dbReference type="ARBA" id="ARBA00022679"/>
    </source>
</evidence>
<gene>
    <name evidence="5" type="ORF">EK0264_02565</name>
</gene>
<dbReference type="OrthoDB" id="9808669at2"/>
<dbReference type="AlphaFoldDB" id="A0A7L4YK68"/>
<keyword evidence="2 3" id="KW-0808">Transferase</keyword>
<feature type="domain" description="Ketosynthase family 3 (KS3)" evidence="4">
    <location>
        <begin position="12"/>
        <end position="416"/>
    </location>
</feature>
<comment type="similarity">
    <text evidence="1 3">Belongs to the thiolase-like superfamily. Beta-ketoacyl-ACP synthases family.</text>
</comment>
<dbReference type="GO" id="GO:0004315">
    <property type="term" value="F:3-oxoacyl-[acyl-carrier-protein] synthase activity"/>
    <property type="evidence" value="ECO:0007669"/>
    <property type="project" value="UniProtKB-EC"/>
</dbReference>
<evidence type="ECO:0000256" key="3">
    <source>
        <dbReference type="RuleBase" id="RU003694"/>
    </source>
</evidence>
<dbReference type="Pfam" id="PF02801">
    <property type="entry name" value="Ketoacyl-synt_C"/>
    <property type="match status" value="1"/>
</dbReference>
<evidence type="ECO:0000256" key="1">
    <source>
        <dbReference type="ARBA" id="ARBA00008467"/>
    </source>
</evidence>
<dbReference type="InterPro" id="IPR014031">
    <property type="entry name" value="Ketoacyl_synth_C"/>
</dbReference>
<dbReference type="InterPro" id="IPR016039">
    <property type="entry name" value="Thiolase-like"/>
</dbReference>
<dbReference type="InterPro" id="IPR020841">
    <property type="entry name" value="PKS_Beta-ketoAc_synthase_dom"/>
</dbReference>
<dbReference type="GO" id="GO:0005829">
    <property type="term" value="C:cytosol"/>
    <property type="evidence" value="ECO:0007669"/>
    <property type="project" value="TreeGrafter"/>
</dbReference>
<dbReference type="FunFam" id="3.40.47.10:FF:000018">
    <property type="entry name" value="3-oxoacyl-[acyl-carrier-protein] synthase 2"/>
    <property type="match status" value="1"/>
</dbReference>
<evidence type="ECO:0000313" key="6">
    <source>
        <dbReference type="Proteomes" id="UP000463857"/>
    </source>
</evidence>
<dbReference type="Pfam" id="PF00109">
    <property type="entry name" value="ketoacyl-synt"/>
    <property type="match status" value="1"/>
</dbReference>
<reference evidence="5 6" key="1">
    <citation type="journal article" date="2018" name="Int. J. Syst. Evol. Microbiol.">
        <title>Epidermidibacterium keratini gen. nov., sp. nov., a member of the family Sporichthyaceae, isolated from keratin epidermis.</title>
        <authorList>
            <person name="Lee D.G."/>
            <person name="Trujillo M.E."/>
            <person name="Kang S."/>
            <person name="Nam J.J."/>
            <person name="Kim Y.J."/>
        </authorList>
    </citation>
    <scope>NUCLEOTIDE SEQUENCE [LARGE SCALE GENOMIC DNA]</scope>
    <source>
        <strain evidence="5 6">EPI-7</strain>
    </source>
</reference>
<dbReference type="InterPro" id="IPR018201">
    <property type="entry name" value="Ketoacyl_synth_AS"/>
</dbReference>
<dbReference type="SMART" id="SM00825">
    <property type="entry name" value="PKS_KS"/>
    <property type="match status" value="1"/>
</dbReference>
<keyword evidence="5" id="KW-0012">Acyltransferase</keyword>
<dbReference type="CDD" id="cd00834">
    <property type="entry name" value="KAS_I_II"/>
    <property type="match status" value="1"/>
</dbReference>
<keyword evidence="6" id="KW-1185">Reference proteome</keyword>
<proteinExistence type="inferred from homology"/>